<dbReference type="Pfam" id="PF00069">
    <property type="entry name" value="Pkinase"/>
    <property type="match status" value="1"/>
</dbReference>
<name>A0A150H1D9_GONPE</name>
<evidence type="ECO:0000256" key="3">
    <source>
        <dbReference type="ARBA" id="ARBA00022741"/>
    </source>
</evidence>
<evidence type="ECO:0000256" key="7">
    <source>
        <dbReference type="PIRSR" id="PIRSR630616-2"/>
    </source>
</evidence>
<keyword evidence="4" id="KW-0418">Kinase</keyword>
<dbReference type="AlphaFoldDB" id="A0A150H1D9"/>
<comment type="caution">
    <text evidence="10">The sequence shown here is derived from an EMBL/GenBank/DDBJ whole genome shotgun (WGS) entry which is preliminary data.</text>
</comment>
<dbReference type="InterPro" id="IPR008271">
    <property type="entry name" value="Ser/Thr_kinase_AS"/>
</dbReference>
<feature type="binding site" evidence="7">
    <location>
        <begin position="70"/>
        <end position="72"/>
    </location>
    <ligand>
        <name>ATP</name>
        <dbReference type="ChEBI" id="CHEBI:30616"/>
    </ligand>
</feature>
<evidence type="ECO:0000256" key="4">
    <source>
        <dbReference type="ARBA" id="ARBA00022777"/>
    </source>
</evidence>
<evidence type="ECO:0000256" key="1">
    <source>
        <dbReference type="ARBA" id="ARBA00022527"/>
    </source>
</evidence>
<proteinExistence type="predicted"/>
<feature type="cross-link" description="Glycyl lysine isopeptide (Lys-Gly) (interchain with G-Cter in SUMO2)" evidence="8">
    <location>
        <position position="119"/>
    </location>
</feature>
<dbReference type="SUPFAM" id="SSF56112">
    <property type="entry name" value="Protein kinase-like (PK-like)"/>
    <property type="match status" value="1"/>
</dbReference>
<evidence type="ECO:0000259" key="9">
    <source>
        <dbReference type="PROSITE" id="PS50011"/>
    </source>
</evidence>
<sequence length="293" mass="30952">MQTTQAIGPARCQHSGCTVALKIYMLDQVPENTLHMLAREIQIHASLVHPHIAALYGAFQDGKYLVMVQEWAARGDLHAIHRARGRPLGEEQLARVVLAPFLSALAYLHSRGICHRDIKPENILFTSDWELKLAAPEVSRCPIKTSAFQNKERLDLAYTYAADVWSSGILAYELLLGFPPFAEGGISAAAAAAAAGVAGRGPGADPDADDAAAAALPDHVLRLVLPPPLPRTLSAGARDFIRSALAADPAERPSAMQLLRHPWMLGLAGATARGEGAASQASAAVAAAGASQT</sequence>
<dbReference type="PROSITE" id="PS00108">
    <property type="entry name" value="PROTEIN_KINASE_ST"/>
    <property type="match status" value="1"/>
</dbReference>
<keyword evidence="2" id="KW-0808">Transferase</keyword>
<feature type="binding site" evidence="7">
    <location>
        <begin position="121"/>
        <end position="122"/>
    </location>
    <ligand>
        <name>ATP</name>
        <dbReference type="ChEBI" id="CHEBI:30616"/>
    </ligand>
</feature>
<accession>A0A150H1D9</accession>
<feature type="active site" description="Proton acceptor" evidence="6">
    <location>
        <position position="117"/>
    </location>
</feature>
<keyword evidence="11" id="KW-1185">Reference proteome</keyword>
<evidence type="ECO:0000256" key="6">
    <source>
        <dbReference type="PIRSR" id="PIRSR630616-1"/>
    </source>
</evidence>
<reference evidence="11" key="1">
    <citation type="journal article" date="2016" name="Nat. Commun.">
        <title>The Gonium pectorale genome demonstrates co-option of cell cycle regulation during the evolution of multicellularity.</title>
        <authorList>
            <person name="Hanschen E.R."/>
            <person name="Marriage T.N."/>
            <person name="Ferris P.J."/>
            <person name="Hamaji T."/>
            <person name="Toyoda A."/>
            <person name="Fujiyama A."/>
            <person name="Neme R."/>
            <person name="Noguchi H."/>
            <person name="Minakuchi Y."/>
            <person name="Suzuki M."/>
            <person name="Kawai-Toyooka H."/>
            <person name="Smith D.R."/>
            <person name="Sparks H."/>
            <person name="Anderson J."/>
            <person name="Bakaric R."/>
            <person name="Luria V."/>
            <person name="Karger A."/>
            <person name="Kirschner M.W."/>
            <person name="Durand P.M."/>
            <person name="Michod R.E."/>
            <person name="Nozaki H."/>
            <person name="Olson B.J."/>
        </authorList>
    </citation>
    <scope>NUCLEOTIDE SEQUENCE [LARGE SCALE GENOMIC DNA]</scope>
    <source>
        <strain evidence="11">NIES-2863</strain>
    </source>
</reference>
<dbReference type="STRING" id="33097.A0A150H1D9"/>
<keyword evidence="1" id="KW-0723">Serine/threonine-protein kinase</keyword>
<dbReference type="PANTHER" id="PTHR24350">
    <property type="entry name" value="SERINE/THREONINE-PROTEIN KINASE IAL-RELATED"/>
    <property type="match status" value="1"/>
</dbReference>
<protein>
    <recommendedName>
        <fullName evidence="9">Protein kinase domain-containing protein</fullName>
    </recommendedName>
</protein>
<organism evidence="10 11">
    <name type="scientific">Gonium pectorale</name>
    <name type="common">Green alga</name>
    <dbReference type="NCBI Taxonomy" id="33097"/>
    <lineage>
        <taxon>Eukaryota</taxon>
        <taxon>Viridiplantae</taxon>
        <taxon>Chlorophyta</taxon>
        <taxon>core chlorophytes</taxon>
        <taxon>Chlorophyceae</taxon>
        <taxon>CS clade</taxon>
        <taxon>Chlamydomonadales</taxon>
        <taxon>Volvocaceae</taxon>
        <taxon>Gonium</taxon>
    </lineage>
</organism>
<dbReference type="GO" id="GO:0005524">
    <property type="term" value="F:ATP binding"/>
    <property type="evidence" value="ECO:0007669"/>
    <property type="project" value="UniProtKB-KW"/>
</dbReference>
<dbReference type="Gene3D" id="1.10.510.10">
    <property type="entry name" value="Transferase(Phosphotransferase) domain 1"/>
    <property type="match status" value="1"/>
</dbReference>
<evidence type="ECO:0000256" key="2">
    <source>
        <dbReference type="ARBA" id="ARBA00022679"/>
    </source>
</evidence>
<dbReference type="EMBL" id="LSYV01000003">
    <property type="protein sequence ID" value="KXZ55823.1"/>
    <property type="molecule type" value="Genomic_DNA"/>
</dbReference>
<dbReference type="GO" id="GO:0004674">
    <property type="term" value="F:protein serine/threonine kinase activity"/>
    <property type="evidence" value="ECO:0007669"/>
    <property type="project" value="UniProtKB-KW"/>
</dbReference>
<dbReference type="Proteomes" id="UP000075714">
    <property type="component" value="Unassembled WGS sequence"/>
</dbReference>
<keyword evidence="3 7" id="KW-0547">Nucleotide-binding</keyword>
<feature type="binding site" evidence="7">
    <location>
        <position position="22"/>
    </location>
    <ligand>
        <name>ATP</name>
        <dbReference type="ChEBI" id="CHEBI:30616"/>
    </ligand>
</feature>
<dbReference type="InterPro" id="IPR030616">
    <property type="entry name" value="Aur-like"/>
</dbReference>
<dbReference type="InterPro" id="IPR000719">
    <property type="entry name" value="Prot_kinase_dom"/>
</dbReference>
<evidence type="ECO:0000313" key="11">
    <source>
        <dbReference type="Proteomes" id="UP000075714"/>
    </source>
</evidence>
<dbReference type="SMART" id="SM00220">
    <property type="entry name" value="S_TKc"/>
    <property type="match status" value="1"/>
</dbReference>
<dbReference type="InterPro" id="IPR011009">
    <property type="entry name" value="Kinase-like_dom_sf"/>
</dbReference>
<evidence type="ECO:0000256" key="5">
    <source>
        <dbReference type="ARBA" id="ARBA00022840"/>
    </source>
</evidence>
<keyword evidence="5 7" id="KW-0067">ATP-binding</keyword>
<gene>
    <name evidence="10" type="ORF">GPECTOR_2g1374</name>
</gene>
<dbReference type="PROSITE" id="PS50011">
    <property type="entry name" value="PROTEIN_KINASE_DOM"/>
    <property type="match status" value="1"/>
</dbReference>
<dbReference type="OrthoDB" id="377346at2759"/>
<evidence type="ECO:0000313" key="10">
    <source>
        <dbReference type="EMBL" id="KXZ55823.1"/>
    </source>
</evidence>
<evidence type="ECO:0000256" key="8">
    <source>
        <dbReference type="PIRSR" id="PIRSR630616-3"/>
    </source>
</evidence>
<feature type="domain" description="Protein kinase" evidence="9">
    <location>
        <begin position="1"/>
        <end position="264"/>
    </location>
</feature>